<proteinExistence type="predicted"/>
<reference evidence="2" key="1">
    <citation type="journal article" date="2019" name="Int. J. Syst. Evol. Microbiol.">
        <title>The Global Catalogue of Microorganisms (GCM) 10K type strain sequencing project: providing services to taxonomists for standard genome sequencing and annotation.</title>
        <authorList>
            <consortium name="The Broad Institute Genomics Platform"/>
            <consortium name="The Broad Institute Genome Sequencing Center for Infectious Disease"/>
            <person name="Wu L."/>
            <person name="Ma J."/>
        </authorList>
    </citation>
    <scope>NUCLEOTIDE SEQUENCE [LARGE SCALE GENOMIC DNA]</scope>
    <source>
        <strain evidence="2">CCUG 2113</strain>
    </source>
</reference>
<accession>A0ABV8D4R0</accession>
<dbReference type="EMBL" id="JBHSAJ010000002">
    <property type="protein sequence ID" value="MFC3933172.1"/>
    <property type="molecule type" value="Genomic_DNA"/>
</dbReference>
<dbReference type="RefSeq" id="WP_156358765.1">
    <property type="nucleotide sequence ID" value="NZ_JAMXAX010000001.1"/>
</dbReference>
<name>A0ABV8D4R0_9BURK</name>
<keyword evidence="2" id="KW-1185">Reference proteome</keyword>
<gene>
    <name evidence="1" type="ORF">ACFOW3_00890</name>
</gene>
<organism evidence="1 2">
    <name type="scientific">Acidovorax facilis</name>
    <dbReference type="NCBI Taxonomy" id="12917"/>
    <lineage>
        <taxon>Bacteria</taxon>
        <taxon>Pseudomonadati</taxon>
        <taxon>Pseudomonadota</taxon>
        <taxon>Betaproteobacteria</taxon>
        <taxon>Burkholderiales</taxon>
        <taxon>Comamonadaceae</taxon>
        <taxon>Acidovorax</taxon>
    </lineage>
</organism>
<comment type="caution">
    <text evidence="1">The sequence shown here is derived from an EMBL/GenBank/DDBJ whole genome shotgun (WGS) entry which is preliminary data.</text>
</comment>
<evidence type="ECO:0000313" key="1">
    <source>
        <dbReference type="EMBL" id="MFC3933172.1"/>
    </source>
</evidence>
<sequence>MKPPKFASTGACACAALAGPSRMRSQCCAARARMAACMACAQTPTLTLSEET</sequence>
<protein>
    <submittedName>
        <fullName evidence="1">Uncharacterized protein</fullName>
    </submittedName>
</protein>
<dbReference type="Proteomes" id="UP001595693">
    <property type="component" value="Unassembled WGS sequence"/>
</dbReference>
<evidence type="ECO:0000313" key="2">
    <source>
        <dbReference type="Proteomes" id="UP001595693"/>
    </source>
</evidence>